<proteinExistence type="predicted"/>
<sequence length="201" mass="23187">MNAMPELVKEPQEFLAFQQERLCAPNRKVAASMIMKRYAKVYLDEVMESLLFGKKKRVIPLCACSFTDELNLIVDETQVSYKNGDAWGHIFAEHLSVFVTSLHQATRLPHIILWENVAVRMNSYLRKAVQKHADQAFIVQNFAEELRNLNGTSFGADKNPLSSYLAPREALSEQCMRKTCCYYHKLDKEKEMDYCIVCPLQ</sequence>
<reference evidence="2" key="1">
    <citation type="submission" date="2016-10" db="EMBL/GenBank/DDBJ databases">
        <authorList>
            <person name="Varghese N."/>
            <person name="Submissions S."/>
        </authorList>
    </citation>
    <scope>NUCLEOTIDE SEQUENCE [LARGE SCALE GENOMIC DNA]</scope>
    <source>
        <strain evidence="2">DSM 4771</strain>
    </source>
</reference>
<dbReference type="Proteomes" id="UP000199225">
    <property type="component" value="Unassembled WGS sequence"/>
</dbReference>
<protein>
    <submittedName>
        <fullName evidence="1">Ferric iron reductase protein FhuF, involved in iron transport</fullName>
    </submittedName>
</protein>
<name>A0A1G8T8Q1_9BACI</name>
<evidence type="ECO:0000313" key="1">
    <source>
        <dbReference type="EMBL" id="SDJ37956.1"/>
    </source>
</evidence>
<dbReference type="AlphaFoldDB" id="A0A1G8T8Q1"/>
<organism evidence="1 2">
    <name type="scientific">Salimicrobium halophilum</name>
    <dbReference type="NCBI Taxonomy" id="86666"/>
    <lineage>
        <taxon>Bacteria</taxon>
        <taxon>Bacillati</taxon>
        <taxon>Bacillota</taxon>
        <taxon>Bacilli</taxon>
        <taxon>Bacillales</taxon>
        <taxon>Bacillaceae</taxon>
        <taxon>Salimicrobium</taxon>
    </lineage>
</organism>
<dbReference type="OrthoDB" id="5870636at2"/>
<keyword evidence="2" id="KW-1185">Reference proteome</keyword>
<dbReference type="EMBL" id="FNEV01000004">
    <property type="protein sequence ID" value="SDJ37956.1"/>
    <property type="molecule type" value="Genomic_DNA"/>
</dbReference>
<evidence type="ECO:0000313" key="2">
    <source>
        <dbReference type="Proteomes" id="UP000199225"/>
    </source>
</evidence>
<dbReference type="RefSeq" id="WP_093193506.1">
    <property type="nucleotide sequence ID" value="NZ_FNEV01000004.1"/>
</dbReference>
<accession>A0A1G8T8Q1</accession>
<gene>
    <name evidence="1" type="ORF">SAMN04490247_1770</name>
</gene>
<dbReference type="STRING" id="86666.SAMN04490247_1770"/>